<reference evidence="2" key="1">
    <citation type="journal article" date="2019" name="Int. J. Syst. Evol. Microbiol.">
        <title>The Global Catalogue of Microorganisms (GCM) 10K type strain sequencing project: providing services to taxonomists for standard genome sequencing and annotation.</title>
        <authorList>
            <consortium name="The Broad Institute Genomics Platform"/>
            <consortium name="The Broad Institute Genome Sequencing Center for Infectious Disease"/>
            <person name="Wu L."/>
            <person name="Ma J."/>
        </authorList>
    </citation>
    <scope>NUCLEOTIDE SEQUENCE [LARGE SCALE GENOMIC DNA]</scope>
    <source>
        <strain evidence="2">JCM 18325</strain>
    </source>
</reference>
<evidence type="ECO:0000313" key="2">
    <source>
        <dbReference type="Proteomes" id="UP001501433"/>
    </source>
</evidence>
<accession>A0ABP9C1M9</accession>
<comment type="caution">
    <text evidence="1">The sequence shown here is derived from an EMBL/GenBank/DDBJ whole genome shotgun (WGS) entry which is preliminary data.</text>
</comment>
<evidence type="ECO:0000313" key="1">
    <source>
        <dbReference type="EMBL" id="GAA4801701.1"/>
    </source>
</evidence>
<dbReference type="RefSeq" id="WP_345275313.1">
    <property type="nucleotide sequence ID" value="NZ_BAABJW010000001.1"/>
</dbReference>
<organism evidence="1 2">
    <name type="scientific">Litoribaculum gwangyangense</name>
    <dbReference type="NCBI Taxonomy" id="1130722"/>
    <lineage>
        <taxon>Bacteria</taxon>
        <taxon>Pseudomonadati</taxon>
        <taxon>Bacteroidota</taxon>
        <taxon>Flavobacteriia</taxon>
        <taxon>Flavobacteriales</taxon>
        <taxon>Flavobacteriaceae</taxon>
        <taxon>Litoribaculum</taxon>
    </lineage>
</organism>
<protein>
    <submittedName>
        <fullName evidence="1">AAA family ATPase</fullName>
    </submittedName>
</protein>
<dbReference type="Proteomes" id="UP001501433">
    <property type="component" value="Unassembled WGS sequence"/>
</dbReference>
<keyword evidence="2" id="KW-1185">Reference proteome</keyword>
<dbReference type="Gene3D" id="3.40.50.300">
    <property type="entry name" value="P-loop containing nucleotide triphosphate hydrolases"/>
    <property type="match status" value="1"/>
</dbReference>
<name>A0ABP9C1M9_9FLAO</name>
<dbReference type="EMBL" id="BAABJW010000001">
    <property type="protein sequence ID" value="GAA4801701.1"/>
    <property type="molecule type" value="Genomic_DNA"/>
</dbReference>
<dbReference type="Pfam" id="PF13481">
    <property type="entry name" value="AAA_25"/>
    <property type="match status" value="1"/>
</dbReference>
<proteinExistence type="predicted"/>
<gene>
    <name evidence="1" type="ORF">GCM10023330_04560</name>
</gene>
<sequence>MDTSSNNKYLQQAEKLRITHDQEFIEPQVALKQKNLKSDGYTTTGTRGNQIVIIGKAKSRKSFYLGILASAALSNELILGTYKGELPKEQSAVAYFDTEQGAYHVQKAQKRICSLTKKEKLEKLYLYHLRALEPSERLKVIEAVIYANDNLGIVFIDGIRDLVTSINDEGQATMICSKLLKWSEERNILIIVVLHQNKGNDFARGHLGTELINKAELVLSVTKQNGNEDISIVKPEYSRDIEPETFAFTIVDGLPTAVDDFVENTPSGSRKTKLVDLKDEDKLRLLGDVFSDDNGFKYSELKKQIKRSYSTLFKETVGDNQAKDFITECKFKKWINQENPKGKYSLTSSLEPP</sequence>
<dbReference type="InterPro" id="IPR027417">
    <property type="entry name" value="P-loop_NTPase"/>
</dbReference>
<dbReference type="SUPFAM" id="SSF52540">
    <property type="entry name" value="P-loop containing nucleoside triphosphate hydrolases"/>
    <property type="match status" value="1"/>
</dbReference>